<dbReference type="GO" id="GO:0005886">
    <property type="term" value="C:plasma membrane"/>
    <property type="evidence" value="ECO:0007669"/>
    <property type="project" value="UniProtKB-SubCell"/>
</dbReference>
<evidence type="ECO:0000256" key="15">
    <source>
        <dbReference type="ARBA" id="ARBA00059004"/>
    </source>
</evidence>
<proteinExistence type="predicted"/>
<keyword evidence="9" id="KW-0547">Nucleotide-binding</keyword>
<comment type="caution">
    <text evidence="20">The sequence shown here is derived from an EMBL/GenBank/DDBJ whole genome shotgun (WGS) entry which is preliminary data.</text>
</comment>
<dbReference type="PATRIC" id="fig|270351.6.peg.3762"/>
<dbReference type="InterPro" id="IPR003594">
    <property type="entry name" value="HATPase_dom"/>
</dbReference>
<evidence type="ECO:0000256" key="18">
    <source>
        <dbReference type="SAM" id="Phobius"/>
    </source>
</evidence>
<dbReference type="SMART" id="SM00387">
    <property type="entry name" value="HATPase_c"/>
    <property type="match status" value="1"/>
</dbReference>
<dbReference type="PANTHER" id="PTHR43065:SF46">
    <property type="entry name" value="C4-DICARBOXYLATE TRANSPORT SENSOR PROTEIN DCTB"/>
    <property type="match status" value="1"/>
</dbReference>
<dbReference type="InterPro" id="IPR004358">
    <property type="entry name" value="Sig_transdc_His_kin-like_C"/>
</dbReference>
<evidence type="ECO:0000256" key="5">
    <source>
        <dbReference type="ARBA" id="ARBA00022519"/>
    </source>
</evidence>
<dbReference type="Gene3D" id="3.30.450.20">
    <property type="entry name" value="PAS domain"/>
    <property type="match status" value="2"/>
</dbReference>
<evidence type="ECO:0000256" key="10">
    <source>
        <dbReference type="ARBA" id="ARBA00022777"/>
    </source>
</evidence>
<keyword evidence="17" id="KW-0175">Coiled coil</keyword>
<keyword evidence="8 18" id="KW-0812">Transmembrane</keyword>
<comment type="function">
    <text evidence="15">Member of the two-component regulatory system DctB/DctD involved in the transport of C4-dicarboxylates. DctB functions as a membrane-associated protein kinase that phosphorylates DctD in response to environmental signals.</text>
</comment>
<evidence type="ECO:0000259" key="19">
    <source>
        <dbReference type="PROSITE" id="PS50109"/>
    </source>
</evidence>
<dbReference type="SUPFAM" id="SSF55874">
    <property type="entry name" value="ATPase domain of HSP90 chaperone/DNA topoisomerase II/histidine kinase"/>
    <property type="match status" value="1"/>
</dbReference>
<evidence type="ECO:0000256" key="17">
    <source>
        <dbReference type="SAM" id="Coils"/>
    </source>
</evidence>
<evidence type="ECO:0000256" key="7">
    <source>
        <dbReference type="ARBA" id="ARBA00022679"/>
    </source>
</evidence>
<keyword evidence="7" id="KW-0808">Transferase</keyword>
<feature type="coiled-coil region" evidence="17">
    <location>
        <begin position="357"/>
        <end position="384"/>
    </location>
</feature>
<dbReference type="OrthoDB" id="7568856at2"/>
<dbReference type="GO" id="GO:0000155">
    <property type="term" value="F:phosphorelay sensor kinase activity"/>
    <property type="evidence" value="ECO:0007669"/>
    <property type="project" value="InterPro"/>
</dbReference>
<dbReference type="CDD" id="cd00082">
    <property type="entry name" value="HisKA"/>
    <property type="match status" value="1"/>
</dbReference>
<dbReference type="InterPro" id="IPR005467">
    <property type="entry name" value="His_kinase_dom"/>
</dbReference>
<feature type="transmembrane region" description="Helical" evidence="18">
    <location>
        <begin position="27"/>
        <end position="45"/>
    </location>
</feature>
<keyword evidence="6" id="KW-0597">Phosphoprotein</keyword>
<dbReference type="InterPro" id="IPR003661">
    <property type="entry name" value="HisK_dim/P_dom"/>
</dbReference>
<dbReference type="InterPro" id="IPR029151">
    <property type="entry name" value="Sensor-like_sf"/>
</dbReference>
<evidence type="ECO:0000256" key="3">
    <source>
        <dbReference type="ARBA" id="ARBA00012438"/>
    </source>
</evidence>
<evidence type="ECO:0000256" key="12">
    <source>
        <dbReference type="ARBA" id="ARBA00022989"/>
    </source>
</evidence>
<dbReference type="RefSeq" id="WP_048467032.1">
    <property type="nucleotide sequence ID" value="NZ_LABX01000252.1"/>
</dbReference>
<keyword evidence="14 18" id="KW-0472">Membrane</keyword>
<gene>
    <name evidence="20" type="ORF">VP06_27815</name>
</gene>
<dbReference type="PRINTS" id="PR00344">
    <property type="entry name" value="BCTRLSENSOR"/>
</dbReference>
<keyword evidence="12 18" id="KW-1133">Transmembrane helix</keyword>
<dbReference type="PROSITE" id="PS50109">
    <property type="entry name" value="HIS_KIN"/>
    <property type="match status" value="1"/>
</dbReference>
<keyword evidence="5" id="KW-0997">Cell inner membrane</keyword>
<dbReference type="SUPFAM" id="SSF47384">
    <property type="entry name" value="Homodimeric domain of signal transducing histidine kinase"/>
    <property type="match status" value="1"/>
</dbReference>
<dbReference type="Proteomes" id="UP000035929">
    <property type="component" value="Unassembled WGS sequence"/>
</dbReference>
<dbReference type="GO" id="GO:0005524">
    <property type="term" value="F:ATP binding"/>
    <property type="evidence" value="ECO:0007669"/>
    <property type="project" value="UniProtKB-KW"/>
</dbReference>
<reference evidence="20 21" key="1">
    <citation type="submission" date="2015-03" db="EMBL/GenBank/DDBJ databases">
        <title>Genome sequencing of Methylobacterium aquaticum DSM16371 type strain.</title>
        <authorList>
            <person name="Chaudhry V."/>
            <person name="Patil P.B."/>
        </authorList>
    </citation>
    <scope>NUCLEOTIDE SEQUENCE [LARGE SCALE GENOMIC DNA]</scope>
    <source>
        <strain evidence="20 21">DSM 16371</strain>
    </source>
</reference>
<dbReference type="EC" id="2.7.13.3" evidence="3"/>
<dbReference type="Gene3D" id="1.10.287.130">
    <property type="match status" value="1"/>
</dbReference>
<dbReference type="InterPro" id="IPR017055">
    <property type="entry name" value="Sig_transdc_His_kinase_DctB"/>
</dbReference>
<evidence type="ECO:0000256" key="2">
    <source>
        <dbReference type="ARBA" id="ARBA00004429"/>
    </source>
</evidence>
<dbReference type="EMBL" id="LABX01000252">
    <property type="protein sequence ID" value="KMO28349.1"/>
    <property type="molecule type" value="Genomic_DNA"/>
</dbReference>
<evidence type="ECO:0000256" key="14">
    <source>
        <dbReference type="ARBA" id="ARBA00023136"/>
    </source>
</evidence>
<evidence type="ECO:0000313" key="21">
    <source>
        <dbReference type="Proteomes" id="UP000035929"/>
    </source>
</evidence>
<comment type="subcellular location">
    <subcellularLocation>
        <location evidence="2">Cell inner membrane</location>
        <topology evidence="2">Multi-pass membrane protein</topology>
    </subcellularLocation>
</comment>
<evidence type="ECO:0000256" key="16">
    <source>
        <dbReference type="ARBA" id="ARBA00073143"/>
    </source>
</evidence>
<dbReference type="AlphaFoldDB" id="A0A0J6S3V9"/>
<dbReference type="FunFam" id="1.10.287.130:FF:000049">
    <property type="entry name" value="C4-dicarboxylate transport sensor protein DctB"/>
    <property type="match status" value="1"/>
</dbReference>
<evidence type="ECO:0000313" key="20">
    <source>
        <dbReference type="EMBL" id="KMO28349.1"/>
    </source>
</evidence>
<evidence type="ECO:0000256" key="11">
    <source>
        <dbReference type="ARBA" id="ARBA00022840"/>
    </source>
</evidence>
<protein>
    <recommendedName>
        <fullName evidence="16">C4-dicarboxylate transport sensor protein DctB</fullName>
        <ecNumber evidence="3">2.7.13.3</ecNumber>
    </recommendedName>
</protein>
<evidence type="ECO:0000256" key="1">
    <source>
        <dbReference type="ARBA" id="ARBA00000085"/>
    </source>
</evidence>
<dbReference type="InterPro" id="IPR036890">
    <property type="entry name" value="HATPase_C_sf"/>
</dbReference>
<keyword evidence="13" id="KW-0902">Two-component regulatory system</keyword>
<organism evidence="20 21">
    <name type="scientific">Methylobacterium aquaticum</name>
    <dbReference type="NCBI Taxonomy" id="270351"/>
    <lineage>
        <taxon>Bacteria</taxon>
        <taxon>Pseudomonadati</taxon>
        <taxon>Pseudomonadota</taxon>
        <taxon>Alphaproteobacteria</taxon>
        <taxon>Hyphomicrobiales</taxon>
        <taxon>Methylobacteriaceae</taxon>
        <taxon>Methylobacterium</taxon>
    </lineage>
</organism>
<dbReference type="Gene3D" id="3.30.565.10">
    <property type="entry name" value="Histidine kinase-like ATPase, C-terminal domain"/>
    <property type="match status" value="1"/>
</dbReference>
<evidence type="ECO:0000256" key="6">
    <source>
        <dbReference type="ARBA" id="ARBA00022553"/>
    </source>
</evidence>
<accession>A0A0J6S3V9</accession>
<dbReference type="Gene3D" id="6.10.250.3020">
    <property type="match status" value="1"/>
</dbReference>
<comment type="catalytic activity">
    <reaction evidence="1">
        <text>ATP + protein L-histidine = ADP + protein N-phospho-L-histidine.</text>
        <dbReference type="EC" id="2.7.13.3"/>
    </reaction>
</comment>
<dbReference type="PANTHER" id="PTHR43065">
    <property type="entry name" value="SENSOR HISTIDINE KINASE"/>
    <property type="match status" value="1"/>
</dbReference>
<name>A0A0J6S3V9_9HYPH</name>
<dbReference type="InterPro" id="IPR036097">
    <property type="entry name" value="HisK_dim/P_sf"/>
</dbReference>
<evidence type="ECO:0000256" key="8">
    <source>
        <dbReference type="ARBA" id="ARBA00022692"/>
    </source>
</evidence>
<evidence type="ECO:0000256" key="4">
    <source>
        <dbReference type="ARBA" id="ARBA00022475"/>
    </source>
</evidence>
<keyword evidence="4" id="KW-1003">Cell membrane</keyword>
<evidence type="ECO:0000256" key="13">
    <source>
        <dbReference type="ARBA" id="ARBA00023012"/>
    </source>
</evidence>
<keyword evidence="10" id="KW-0418">Kinase</keyword>
<feature type="domain" description="Histidine kinase" evidence="19">
    <location>
        <begin position="400"/>
        <end position="619"/>
    </location>
</feature>
<dbReference type="SMART" id="SM00388">
    <property type="entry name" value="HisKA"/>
    <property type="match status" value="1"/>
</dbReference>
<dbReference type="Pfam" id="PF00512">
    <property type="entry name" value="HisKA"/>
    <property type="match status" value="1"/>
</dbReference>
<sequence>MSQAHPADLPAAAPRRARLAGPGIRRWVWAAAILAVILAVFLLALRTGNDQVRHAARQRLVIVEAVLRAAVDRSRSLPSVLALDMQVQSLLADPSAPGAVAAVNAKFEAIARASGVAAIYLMDARGLTLSASNWNQPLSFVGSSYAYRPYFLDAVATGASRYFGIGSTTQQPGLFIGKAVAAQGGEGSGVVVVKVDMEGLEGEWRRAGEQILVSDAAGIVFLASEPGWKYRPFRPLAAAETDRIRAARQYGDSDLRPLLAEGPPAPGGSIRLPSAGRAGRGLVEPVAMPDLGWTLWYVAPTGASLRQAVLVAAATGVACLALAFALAAASQKRRRLRAEHSMRLALERRVAERTHDLSEANARLRAEIAERERATAALRATQDELIHAGRLAALGQISTAINHEINQPLAALRTFLASTALLLERGDQATVRRNLQRMTEVTQRIAEIIRHLKDFARKTGPEHREPVRLAAAADAALDLLRVRLRAEGVTVECRIPPDARVRAEPVRLEQVLLNLMVNALDAMRDVPERRLDLCATREADSRGGPIRSWRLAVADCGSGIPPEHMAQIFDPFFTTKSAGEGLGLGLSLSSLIVRDLGGSLTAENGTRGAVLTLVLPAAEA</sequence>
<feature type="transmembrane region" description="Helical" evidence="18">
    <location>
        <begin position="308"/>
        <end position="329"/>
    </location>
</feature>
<dbReference type="PIRSF" id="PIRSF036431">
    <property type="entry name" value="STHK_DctB"/>
    <property type="match status" value="1"/>
</dbReference>
<dbReference type="Pfam" id="PF02518">
    <property type="entry name" value="HATPase_c"/>
    <property type="match status" value="1"/>
</dbReference>
<evidence type="ECO:0000256" key="9">
    <source>
        <dbReference type="ARBA" id="ARBA00022741"/>
    </source>
</evidence>
<dbReference type="SUPFAM" id="SSF103190">
    <property type="entry name" value="Sensory domain-like"/>
    <property type="match status" value="1"/>
</dbReference>
<keyword evidence="11" id="KW-0067">ATP-binding</keyword>